<dbReference type="InterPro" id="IPR016197">
    <property type="entry name" value="Chromo-like_dom_sf"/>
</dbReference>
<gene>
    <name evidence="3" type="ORF">BSTOLATCC_MIC38738</name>
</gene>
<dbReference type="GO" id="GO:0031593">
    <property type="term" value="F:polyubiquitin modification-dependent protein binding"/>
    <property type="evidence" value="ECO:0007669"/>
    <property type="project" value="TreeGrafter"/>
</dbReference>
<dbReference type="PANTHER" id="PTHR15204">
    <property type="entry name" value="LARGE PROLINE-RICH PROTEIN BAG6"/>
    <property type="match status" value="1"/>
</dbReference>
<dbReference type="GO" id="GO:0036503">
    <property type="term" value="P:ERAD pathway"/>
    <property type="evidence" value="ECO:0007669"/>
    <property type="project" value="TreeGrafter"/>
</dbReference>
<name>A0AAU9JX46_9CILI</name>
<feature type="domain" description="Ubiquitin-like" evidence="2">
    <location>
        <begin position="8"/>
        <end position="77"/>
    </location>
</feature>
<dbReference type="AlphaFoldDB" id="A0AAU9JX46"/>
<evidence type="ECO:0000313" key="4">
    <source>
        <dbReference type="Proteomes" id="UP001162131"/>
    </source>
</evidence>
<comment type="caution">
    <text evidence="3">The sequence shown here is derived from an EMBL/GenBank/DDBJ whole genome shotgun (WGS) entry which is preliminary data.</text>
</comment>
<organism evidence="3 4">
    <name type="scientific">Blepharisma stoltei</name>
    <dbReference type="NCBI Taxonomy" id="1481888"/>
    <lineage>
        <taxon>Eukaryota</taxon>
        <taxon>Sar</taxon>
        <taxon>Alveolata</taxon>
        <taxon>Ciliophora</taxon>
        <taxon>Postciliodesmatophora</taxon>
        <taxon>Heterotrichea</taxon>
        <taxon>Heterotrichida</taxon>
        <taxon>Blepharismidae</taxon>
        <taxon>Blepharisma</taxon>
    </lineage>
</organism>
<dbReference type="EMBL" id="CAJZBQ010000038">
    <property type="protein sequence ID" value="CAG9325485.1"/>
    <property type="molecule type" value="Genomic_DNA"/>
</dbReference>
<dbReference type="SMART" id="SM00213">
    <property type="entry name" value="UBQ"/>
    <property type="match status" value="1"/>
</dbReference>
<sequence length="444" mass="51243">MVETSEQFNIKILTFDLQLLEASVFPNTLISDLKDKICAQSQIPIDRQRLLYKGKLLKNRQSLLDLNVNRDSILFLVANLFPEVRTVEDDLINNQFADIALSSLENTQTIHISRGGRNRRREVTRAEKIESIQQSLTTINSLIQCMNKNYNENQAFDINKRKFIIGQWVDVKDTADNWLEAQVIDTADTEEDGEQVLIHYNGWDERWDEWINISSPRIQPLRTQTFQSLNSPTQSPFLQYPADSPGLRFSSSLKDLLPQTLKSIDFIQNLMDDFYTLSIILKHEQASERIGPLQNRIHVMHLEEEKEWESEPVSEATLGSEEEDYLSCEMDERYSERIMLENHSFGNHFEKIECNEQRFGLLTMQISPLMDRIGRVLADTAAMIDRGNRQNNQDIDQERENTGTESSSLSPMPSQAELFSREPGVDIHIHAIFLAGSNDRYPSE</sequence>
<dbReference type="CDD" id="cd17039">
    <property type="entry name" value="Ubl_ubiquitin_like"/>
    <property type="match status" value="1"/>
</dbReference>
<dbReference type="InterPro" id="IPR029071">
    <property type="entry name" value="Ubiquitin-like_domsf"/>
</dbReference>
<feature type="region of interest" description="Disordered" evidence="1">
    <location>
        <begin position="384"/>
        <end position="416"/>
    </location>
</feature>
<dbReference type="Proteomes" id="UP001162131">
    <property type="component" value="Unassembled WGS sequence"/>
</dbReference>
<dbReference type="Pfam" id="PF11717">
    <property type="entry name" value="Tudor-knot"/>
    <property type="match status" value="1"/>
</dbReference>
<keyword evidence="4" id="KW-1185">Reference proteome</keyword>
<dbReference type="CDD" id="cd20104">
    <property type="entry name" value="MBT_PHF20L1-like"/>
    <property type="match status" value="1"/>
</dbReference>
<dbReference type="SUPFAM" id="SSF54160">
    <property type="entry name" value="Chromo domain-like"/>
    <property type="match status" value="1"/>
</dbReference>
<dbReference type="SUPFAM" id="SSF54236">
    <property type="entry name" value="Ubiquitin-like"/>
    <property type="match status" value="1"/>
</dbReference>
<evidence type="ECO:0000256" key="1">
    <source>
        <dbReference type="SAM" id="MobiDB-lite"/>
    </source>
</evidence>
<proteinExistence type="predicted"/>
<dbReference type="Pfam" id="PF00240">
    <property type="entry name" value="ubiquitin"/>
    <property type="match status" value="1"/>
</dbReference>
<evidence type="ECO:0000259" key="2">
    <source>
        <dbReference type="PROSITE" id="PS50053"/>
    </source>
</evidence>
<protein>
    <recommendedName>
        <fullName evidence="2">Ubiquitin-like domain-containing protein</fullName>
    </recommendedName>
</protein>
<evidence type="ECO:0000313" key="3">
    <source>
        <dbReference type="EMBL" id="CAG9325485.1"/>
    </source>
</evidence>
<accession>A0AAU9JX46</accession>
<dbReference type="InterPro" id="IPR000626">
    <property type="entry name" value="Ubiquitin-like_dom"/>
</dbReference>
<dbReference type="InterPro" id="IPR025995">
    <property type="entry name" value="Tudor-knot"/>
</dbReference>
<dbReference type="Gene3D" id="2.30.30.140">
    <property type="match status" value="1"/>
</dbReference>
<dbReference type="GO" id="GO:0051787">
    <property type="term" value="F:misfolded protein binding"/>
    <property type="evidence" value="ECO:0007669"/>
    <property type="project" value="TreeGrafter"/>
</dbReference>
<dbReference type="PANTHER" id="PTHR15204:SF0">
    <property type="entry name" value="LARGE PROLINE-RICH PROTEIN BAG6"/>
    <property type="match status" value="1"/>
</dbReference>
<dbReference type="Gene3D" id="3.10.20.90">
    <property type="entry name" value="Phosphatidylinositol 3-kinase Catalytic Subunit, Chain A, domain 1"/>
    <property type="match status" value="1"/>
</dbReference>
<dbReference type="GO" id="GO:0071818">
    <property type="term" value="C:BAT3 complex"/>
    <property type="evidence" value="ECO:0007669"/>
    <property type="project" value="TreeGrafter"/>
</dbReference>
<dbReference type="PROSITE" id="PS50053">
    <property type="entry name" value="UBIQUITIN_2"/>
    <property type="match status" value="1"/>
</dbReference>
<feature type="compositionally biased region" description="Polar residues" evidence="1">
    <location>
        <begin position="403"/>
        <end position="413"/>
    </location>
</feature>
<reference evidence="3" key="1">
    <citation type="submission" date="2021-09" db="EMBL/GenBank/DDBJ databases">
        <authorList>
            <consortium name="AG Swart"/>
            <person name="Singh M."/>
            <person name="Singh A."/>
            <person name="Seah K."/>
            <person name="Emmerich C."/>
        </authorList>
    </citation>
    <scope>NUCLEOTIDE SEQUENCE</scope>
    <source>
        <strain evidence="3">ATCC30299</strain>
    </source>
</reference>